<proteinExistence type="predicted"/>
<reference evidence="1" key="1">
    <citation type="journal article" date="2020" name="mSystems">
        <title>Genome- and Community-Level Interaction Insights into Carbon Utilization and Element Cycling Functions of Hydrothermarchaeota in Hydrothermal Sediment.</title>
        <authorList>
            <person name="Zhou Z."/>
            <person name="Liu Y."/>
            <person name="Xu W."/>
            <person name="Pan J."/>
            <person name="Luo Z.H."/>
            <person name="Li M."/>
        </authorList>
    </citation>
    <scope>NUCLEOTIDE SEQUENCE [LARGE SCALE GENOMIC DNA]</scope>
    <source>
        <strain evidence="1">SpSt-456</strain>
    </source>
</reference>
<name>A0A832EA73_9BACT</name>
<dbReference type="AlphaFoldDB" id="A0A832EA73"/>
<dbReference type="InterPro" id="IPR047766">
    <property type="entry name" value="PxxKW_fam"/>
</dbReference>
<protein>
    <submittedName>
        <fullName evidence="1">Uncharacterized protein</fullName>
    </submittedName>
</protein>
<dbReference type="NCBIfam" id="NF038144">
    <property type="entry name" value="PxxKW"/>
    <property type="match status" value="1"/>
</dbReference>
<dbReference type="Pfam" id="PF20657">
    <property type="entry name" value="DUF6811"/>
    <property type="match status" value="1"/>
</dbReference>
<evidence type="ECO:0000313" key="1">
    <source>
        <dbReference type="EMBL" id="HFK96952.1"/>
    </source>
</evidence>
<organism evidence="1">
    <name type="scientific">Desulfacinum infernum</name>
    <dbReference type="NCBI Taxonomy" id="35837"/>
    <lineage>
        <taxon>Bacteria</taxon>
        <taxon>Pseudomonadati</taxon>
        <taxon>Thermodesulfobacteriota</taxon>
        <taxon>Syntrophobacteria</taxon>
        <taxon>Syntrophobacterales</taxon>
        <taxon>Syntrophobacteraceae</taxon>
        <taxon>Desulfacinum</taxon>
    </lineage>
</organism>
<accession>A0A832EA73</accession>
<sequence>MICQTVKAGTDCAFMTKAGCGYNGGSCHQVVEQCEGCQRIVEVPAGRFCASYPNPSIKWKTGHCNFATHVKAPVTTQQVKINPLKASKRASKSKSK</sequence>
<dbReference type="EMBL" id="DSTK01000019">
    <property type="protein sequence ID" value="HFK96952.1"/>
    <property type="molecule type" value="Genomic_DNA"/>
</dbReference>
<gene>
    <name evidence="1" type="ORF">ENS06_06450</name>
</gene>
<comment type="caution">
    <text evidence="1">The sequence shown here is derived from an EMBL/GenBank/DDBJ whole genome shotgun (WGS) entry which is preliminary data.</text>
</comment>